<proteinExistence type="predicted"/>
<evidence type="ECO:0000256" key="2">
    <source>
        <dbReference type="ARBA" id="ARBA00022737"/>
    </source>
</evidence>
<feature type="repeat" description="WD" evidence="3">
    <location>
        <begin position="858"/>
        <end position="899"/>
    </location>
</feature>
<evidence type="ECO:0000256" key="3">
    <source>
        <dbReference type="PROSITE-ProRule" id="PRU00221"/>
    </source>
</evidence>
<dbReference type="AlphaFoldDB" id="A0A9P5P6B9"/>
<feature type="region of interest" description="Disordered" evidence="4">
    <location>
        <begin position="31"/>
        <end position="54"/>
    </location>
</feature>
<dbReference type="InterPro" id="IPR001680">
    <property type="entry name" value="WD40_rpt"/>
</dbReference>
<evidence type="ECO:0000256" key="4">
    <source>
        <dbReference type="SAM" id="MobiDB-lite"/>
    </source>
</evidence>
<name>A0A9P5P6B9_9AGAR</name>
<dbReference type="EMBL" id="JADNRY010000532">
    <property type="protein sequence ID" value="KAF9043701.1"/>
    <property type="molecule type" value="Genomic_DNA"/>
</dbReference>
<dbReference type="Pfam" id="PF00400">
    <property type="entry name" value="WD40"/>
    <property type="match status" value="3"/>
</dbReference>
<dbReference type="CDD" id="cd00200">
    <property type="entry name" value="WD40"/>
    <property type="match status" value="1"/>
</dbReference>
<dbReference type="PANTHER" id="PTHR19848">
    <property type="entry name" value="WD40 REPEAT PROTEIN"/>
    <property type="match status" value="1"/>
</dbReference>
<keyword evidence="1 3" id="KW-0853">WD repeat</keyword>
<dbReference type="InterPro" id="IPR015943">
    <property type="entry name" value="WD40/YVTN_repeat-like_dom_sf"/>
</dbReference>
<gene>
    <name evidence="5" type="ORF">BDP27DRAFT_1434847</name>
</gene>
<dbReference type="SMART" id="SM00320">
    <property type="entry name" value="WD40"/>
    <property type="match status" value="3"/>
</dbReference>
<dbReference type="PROSITE" id="PS50082">
    <property type="entry name" value="WD_REPEATS_2"/>
    <property type="match status" value="3"/>
</dbReference>
<feature type="repeat" description="WD" evidence="3">
    <location>
        <begin position="816"/>
        <end position="857"/>
    </location>
</feature>
<dbReference type="PANTHER" id="PTHR19848:SF8">
    <property type="entry name" value="F-BOX AND WD REPEAT DOMAIN CONTAINING 7"/>
    <property type="match status" value="1"/>
</dbReference>
<organism evidence="5 6">
    <name type="scientific">Rhodocollybia butyracea</name>
    <dbReference type="NCBI Taxonomy" id="206335"/>
    <lineage>
        <taxon>Eukaryota</taxon>
        <taxon>Fungi</taxon>
        <taxon>Dikarya</taxon>
        <taxon>Basidiomycota</taxon>
        <taxon>Agaricomycotina</taxon>
        <taxon>Agaricomycetes</taxon>
        <taxon>Agaricomycetidae</taxon>
        <taxon>Agaricales</taxon>
        <taxon>Marasmiineae</taxon>
        <taxon>Omphalotaceae</taxon>
        <taxon>Rhodocollybia</taxon>
    </lineage>
</organism>
<dbReference type="Gene3D" id="2.130.10.10">
    <property type="entry name" value="YVTN repeat-like/Quinoprotein amine dehydrogenase"/>
    <property type="match status" value="1"/>
</dbReference>
<protein>
    <submittedName>
        <fullName evidence="5">Uncharacterized protein</fullName>
    </submittedName>
</protein>
<keyword evidence="6" id="KW-1185">Reference proteome</keyword>
<evidence type="ECO:0000313" key="6">
    <source>
        <dbReference type="Proteomes" id="UP000772434"/>
    </source>
</evidence>
<sequence length="965" mass="105808">MGKRDFLKNKAAKATEKATELMDSAKHIVCGRSPQPLPKSAAPQSLSAKDPPADSSLNGVYEGIKSALTLLEQSITVNQQAKSPVAGLCMIIEILKTTCPNEEHALALQIKLSAMLSVLQSISGLAVVEPINRLTEGLAAGTADITISGVLRRVLDLLDMFLTEMPFSTEEVAKSSDVKLRVLQKRSPSPAPQSLKDHPSDSALNSIYEGIKTTLCVIERSTDAYPLVKSPVAGLLAIIEIVETTCHKKEEALALQFKVSAMISVIKSSSGSAAVERINRLTNAINEQDSDTIAQVLCRLLELLQLFLVETSLSTEKVLSKTADVLKKQYLKSKLQPINEAIYNGNGPVPRCACTEATCTEILCKIVRWATDPNDKHIYCLNGMAALRFTSIHGQILQFLNSSDPVPNPSFKTLFADQLHACASSLTHPIIIVIDALDEYSNQNHVDKEIMHQLWAYASSLPVKFLITFRPERVFQPKLCSSDQFSTKRFRGFAKEGSELGTLIDSNWPEKHDLNSLVQQCGNLFIYAATACEYIHDGGNITEHLTSVILMGHTPRTSMSQGQSTDVLYTAILRQATDRLHETEKKGLLKVLATITYAQTALNVQSLASLLAISNSDIHRFLRDLHSVLHIPQDDIGVVTTLHASFPDYLAEQERSQVKHFTISVLFKDMGKLKENMCNLDGFPEIQTLPTSFIHSQIPTPLAYACKEVLQFFDVHVLHWVECLSLIGALGAAIPALQALEEIISQTDLQSRILDAQWFLILNIELLKIYPLETYRSALVWLPTASQIKQKFVPGHGLPKIVSGVPRHWDPCVMILTGHSMFIALVAFSHDGRQIISAADDGTVQAWNSITGELQHKLTNNSGPVGPVALSPDGMHISYGCYEETVRVWSLVTGELENQLIGHSSSITSVAFSHDGTQIVSGSIDKTVRVWSLATGELEHELTGHSSGICSVAFSPDGSYTLPRY</sequence>
<keyword evidence="2" id="KW-0677">Repeat</keyword>
<feature type="repeat" description="WD" evidence="3">
    <location>
        <begin position="900"/>
        <end position="941"/>
    </location>
</feature>
<evidence type="ECO:0000256" key="1">
    <source>
        <dbReference type="ARBA" id="ARBA00022574"/>
    </source>
</evidence>
<accession>A0A9P5P6B9</accession>
<dbReference type="PROSITE" id="PS50294">
    <property type="entry name" value="WD_REPEATS_REGION"/>
    <property type="match status" value="2"/>
</dbReference>
<reference evidence="5" key="1">
    <citation type="submission" date="2020-11" db="EMBL/GenBank/DDBJ databases">
        <authorList>
            <consortium name="DOE Joint Genome Institute"/>
            <person name="Ahrendt S."/>
            <person name="Riley R."/>
            <person name="Andreopoulos W."/>
            <person name="Labutti K."/>
            <person name="Pangilinan J."/>
            <person name="Ruiz-Duenas F.J."/>
            <person name="Barrasa J.M."/>
            <person name="Sanchez-Garcia M."/>
            <person name="Camarero S."/>
            <person name="Miyauchi S."/>
            <person name="Serrano A."/>
            <person name="Linde D."/>
            <person name="Babiker R."/>
            <person name="Drula E."/>
            <person name="Ayuso-Fernandez I."/>
            <person name="Pacheco R."/>
            <person name="Padilla G."/>
            <person name="Ferreira P."/>
            <person name="Barriuso J."/>
            <person name="Kellner H."/>
            <person name="Castanera R."/>
            <person name="Alfaro M."/>
            <person name="Ramirez L."/>
            <person name="Pisabarro A.G."/>
            <person name="Kuo A."/>
            <person name="Tritt A."/>
            <person name="Lipzen A."/>
            <person name="He G."/>
            <person name="Yan M."/>
            <person name="Ng V."/>
            <person name="Cullen D."/>
            <person name="Martin F."/>
            <person name="Rosso M.-N."/>
            <person name="Henrissat B."/>
            <person name="Hibbett D."/>
            <person name="Martinez A.T."/>
            <person name="Grigoriev I.V."/>
        </authorList>
    </citation>
    <scope>NUCLEOTIDE SEQUENCE</scope>
    <source>
        <strain evidence="5">AH 40177</strain>
    </source>
</reference>
<evidence type="ECO:0000313" key="5">
    <source>
        <dbReference type="EMBL" id="KAF9043701.1"/>
    </source>
</evidence>
<comment type="caution">
    <text evidence="5">The sequence shown here is derived from an EMBL/GenBank/DDBJ whole genome shotgun (WGS) entry which is preliminary data.</text>
</comment>
<dbReference type="SUPFAM" id="SSF50978">
    <property type="entry name" value="WD40 repeat-like"/>
    <property type="match status" value="1"/>
</dbReference>
<dbReference type="Proteomes" id="UP000772434">
    <property type="component" value="Unassembled WGS sequence"/>
</dbReference>
<dbReference type="InterPro" id="IPR036322">
    <property type="entry name" value="WD40_repeat_dom_sf"/>
</dbReference>
<dbReference type="OrthoDB" id="3027122at2759"/>